<dbReference type="InterPro" id="IPR050738">
    <property type="entry name" value="Sulfatase"/>
</dbReference>
<dbReference type="SUPFAM" id="SSF53649">
    <property type="entry name" value="Alkaline phosphatase-like"/>
    <property type="match status" value="1"/>
</dbReference>
<dbReference type="PROSITE" id="PS00523">
    <property type="entry name" value="SULFATASE_1"/>
    <property type="match status" value="1"/>
</dbReference>
<comment type="similarity">
    <text evidence="1">Belongs to the sulfatase family.</text>
</comment>
<evidence type="ECO:0000259" key="5">
    <source>
        <dbReference type="Pfam" id="PF00884"/>
    </source>
</evidence>
<organism evidence="6">
    <name type="scientific">Leifsonia sp. NPDC080035</name>
    <dbReference type="NCBI Taxonomy" id="3143936"/>
    <lineage>
        <taxon>Bacteria</taxon>
        <taxon>Bacillati</taxon>
        <taxon>Actinomycetota</taxon>
        <taxon>Actinomycetes</taxon>
        <taxon>Micrococcales</taxon>
        <taxon>Microbacteriaceae</taxon>
        <taxon>Leifsonia</taxon>
    </lineage>
</organism>
<dbReference type="RefSeq" id="WP_348787056.1">
    <property type="nucleotide sequence ID" value="NZ_CP157390.1"/>
</dbReference>
<dbReference type="PROSITE" id="PS00149">
    <property type="entry name" value="SULFATASE_2"/>
    <property type="match status" value="1"/>
</dbReference>
<accession>A0AAU7G6P0</accession>
<evidence type="ECO:0000256" key="3">
    <source>
        <dbReference type="ARBA" id="ARBA00022801"/>
    </source>
</evidence>
<dbReference type="Pfam" id="PF00884">
    <property type="entry name" value="Sulfatase"/>
    <property type="match status" value="1"/>
</dbReference>
<evidence type="ECO:0000256" key="2">
    <source>
        <dbReference type="ARBA" id="ARBA00022723"/>
    </source>
</evidence>
<dbReference type="GO" id="GO:0046872">
    <property type="term" value="F:metal ion binding"/>
    <property type="evidence" value="ECO:0007669"/>
    <property type="project" value="UniProtKB-KW"/>
</dbReference>
<dbReference type="CDD" id="cd16025">
    <property type="entry name" value="PAS_like"/>
    <property type="match status" value="1"/>
</dbReference>
<dbReference type="InterPro" id="IPR024607">
    <property type="entry name" value="Sulfatase_CS"/>
</dbReference>
<sequence length="774" mass="85145">MAEAAGAGGVTDAPPSRGYEGFAGVVAEVASASVPSWPPRVRAREGAPNVVVVLLDDLGFSDLSPFGSEIRTPAVQELAETGYRFTNYHSTPVCSPARAALLTGLNPHRAGFASVVHADPGFPGYVMEIAEDVPTIAQSFRESGYATFMVGKWHLTTESKIHDGADKSSWPLQRGFDRYFGSMDGFTTLFHPHRLVSDNSPMIVDEYPDGYYLTDDLTDRAIGMVRALRANDPDKPFFLYFAHQAVHGPIQAKPEDIDAYRGAYESGWDHIRSERFARQVRDGLFPAGTEAAPGDVSWASLTEEQRDLFARYMEVFAAAVDNVDQNLARLLDELRELGEYENTIVVVASDNGGTGEGGPEGTRSYFSQFVQLAGLPADWERDVDRDPSLIGGPRVHAHYPAGWARVSNTPFRLYKGATYEGGIRVPLVVSWPAGLPRAEGDDGIRPQYAYVTDLGQTVLALAGVPRAASPHEVDGVPFDDVLRSPRAPAARTEQYSEFAGNRAFSRGRWKIVTQHRWGDAYDDTEWRLYDTCEDPTEVRDLAAVHPDVVAELAAQWHRAAWWNTVFPLDDDGSLFTHRPSTELELERPVTLYPVTATLERFRSAKLTKLRSFDVLVRADLGSGEGVLLAHGDQGGGYALSVRADMLELAYNEYGRMHRASAPLGGPAVGGRGEAEVLLRFAAEPGLRWRITASIDGEMLFAMDPLLQLLGMAPFTGISVGLDRGGPVDWERYEKRRSDPFTGTLRWVRYLPGDRAPENPEVIIPVEQAVARIYE</sequence>
<evidence type="ECO:0000313" key="6">
    <source>
        <dbReference type="EMBL" id="XBM47080.1"/>
    </source>
</evidence>
<dbReference type="PANTHER" id="PTHR42693:SF33">
    <property type="entry name" value="ARYLSULFATASE"/>
    <property type="match status" value="1"/>
</dbReference>
<gene>
    <name evidence="6" type="ORF">AAME72_13425</name>
</gene>
<name>A0AAU7G6P0_9MICO</name>
<protein>
    <submittedName>
        <fullName evidence="6">Arylsulfatase</fullName>
        <ecNumber evidence="6">3.1.6.-</ecNumber>
    </submittedName>
</protein>
<keyword evidence="4" id="KW-0106">Calcium</keyword>
<keyword evidence="2" id="KW-0479">Metal-binding</keyword>
<reference evidence="6" key="1">
    <citation type="submission" date="2024-05" db="EMBL/GenBank/DDBJ databases">
        <title>The Natural Products Discovery Center: Release of the First 8490 Sequenced Strains for Exploring Actinobacteria Biosynthetic Diversity.</title>
        <authorList>
            <person name="Kalkreuter E."/>
            <person name="Kautsar S.A."/>
            <person name="Yang D."/>
            <person name="Bader C.D."/>
            <person name="Teijaro C.N."/>
            <person name="Fluegel L."/>
            <person name="Davis C.M."/>
            <person name="Simpson J.R."/>
            <person name="Lauterbach L."/>
            <person name="Steele A.D."/>
            <person name="Gui C."/>
            <person name="Meng S."/>
            <person name="Li G."/>
            <person name="Viehrig K."/>
            <person name="Ye F."/>
            <person name="Su P."/>
            <person name="Kiefer A.F."/>
            <person name="Nichols A."/>
            <person name="Cepeda A.J."/>
            <person name="Yan W."/>
            <person name="Fan B."/>
            <person name="Jiang Y."/>
            <person name="Adhikari A."/>
            <person name="Zheng C.-J."/>
            <person name="Schuster L."/>
            <person name="Cowan T.M."/>
            <person name="Smanski M.J."/>
            <person name="Chevrette M.G."/>
            <person name="de Carvalho L.P.S."/>
            <person name="Shen B."/>
        </authorList>
    </citation>
    <scope>NUCLEOTIDE SEQUENCE</scope>
    <source>
        <strain evidence="6">NPDC080035</strain>
    </source>
</reference>
<dbReference type="InterPro" id="IPR000917">
    <property type="entry name" value="Sulfatase_N"/>
</dbReference>
<dbReference type="AlphaFoldDB" id="A0AAU7G6P0"/>
<evidence type="ECO:0000256" key="4">
    <source>
        <dbReference type="ARBA" id="ARBA00022837"/>
    </source>
</evidence>
<dbReference type="GO" id="GO:0004065">
    <property type="term" value="F:arylsulfatase activity"/>
    <property type="evidence" value="ECO:0007669"/>
    <property type="project" value="TreeGrafter"/>
</dbReference>
<dbReference type="EMBL" id="CP157390">
    <property type="protein sequence ID" value="XBM47080.1"/>
    <property type="molecule type" value="Genomic_DNA"/>
</dbReference>
<proteinExistence type="inferred from homology"/>
<dbReference type="EC" id="3.1.6.-" evidence="6"/>
<evidence type="ECO:0000256" key="1">
    <source>
        <dbReference type="ARBA" id="ARBA00008779"/>
    </source>
</evidence>
<dbReference type="Gene3D" id="3.40.720.10">
    <property type="entry name" value="Alkaline Phosphatase, subunit A"/>
    <property type="match status" value="1"/>
</dbReference>
<dbReference type="Gene3D" id="3.30.1120.10">
    <property type="match status" value="1"/>
</dbReference>
<feature type="domain" description="Sulfatase N-terminal" evidence="5">
    <location>
        <begin position="48"/>
        <end position="464"/>
    </location>
</feature>
<dbReference type="PANTHER" id="PTHR42693">
    <property type="entry name" value="ARYLSULFATASE FAMILY MEMBER"/>
    <property type="match status" value="1"/>
</dbReference>
<dbReference type="InterPro" id="IPR017850">
    <property type="entry name" value="Alkaline_phosphatase_core_sf"/>
</dbReference>
<keyword evidence="3 6" id="KW-0378">Hydrolase</keyword>